<evidence type="ECO:0000313" key="1">
    <source>
        <dbReference type="EMBL" id="CAD8401724.1"/>
    </source>
</evidence>
<protein>
    <recommendedName>
        <fullName evidence="2">SET domain-containing protein</fullName>
    </recommendedName>
</protein>
<dbReference type="Gene3D" id="3.90.1410.10">
    <property type="entry name" value="set domain protein methyltransferase, domain 1"/>
    <property type="match status" value="1"/>
</dbReference>
<dbReference type="CDD" id="cd10527">
    <property type="entry name" value="SET_LSMT"/>
    <property type="match status" value="1"/>
</dbReference>
<dbReference type="SUPFAM" id="SSF82199">
    <property type="entry name" value="SET domain"/>
    <property type="match status" value="1"/>
</dbReference>
<dbReference type="PANTHER" id="PTHR13271:SF137">
    <property type="entry name" value="SET DOMAIN-CONTAINING PROTEIN"/>
    <property type="match status" value="1"/>
</dbReference>
<dbReference type="GO" id="GO:0016279">
    <property type="term" value="F:protein-lysine N-methyltransferase activity"/>
    <property type="evidence" value="ECO:0007669"/>
    <property type="project" value="TreeGrafter"/>
</dbReference>
<sequence length="335" mass="37751">MMDSIRDGESSVLMDRSVSRDIHWYKYLRADVEDYHRAVEDSFEGEVTDLCSSITEWRRALWIAHSRAFALPPTGKEIALIPMVDMFNHVTRADSELVYDEMTNSYNIVFGNDLSAGQEILITYGGLSNDILLPYFNFIEHANPLDTYYLTCQQLAEALSTHCPPTHSGSAGESEALKDGLPNQLQFEILQRAGVSWDGERGLLIGLDGPSETLILVVRVLISDEETLRESDPSSFAKAMDLSRELVVWDALESVLEAEEERISKWVRNSQDVGVSTTIVDFAKEKVRTISSSLRIVRWWRDVSERVGRVTTVLLPPGRSTIPVPILDERGTRQL</sequence>
<dbReference type="PANTHER" id="PTHR13271">
    <property type="entry name" value="UNCHARACTERIZED PUTATIVE METHYLTRANSFERASE"/>
    <property type="match status" value="1"/>
</dbReference>
<dbReference type="AlphaFoldDB" id="A0A7S0G4V0"/>
<dbReference type="InterPro" id="IPR050600">
    <property type="entry name" value="SETD3_SETD6_MTase"/>
</dbReference>
<gene>
    <name evidence="1" type="ORF">RMAR0315_LOCUS11728</name>
</gene>
<proteinExistence type="predicted"/>
<accession>A0A7S0G4V0</accession>
<dbReference type="InterPro" id="IPR046341">
    <property type="entry name" value="SET_dom_sf"/>
</dbReference>
<dbReference type="EMBL" id="HBEK01021449">
    <property type="protein sequence ID" value="CAD8401724.1"/>
    <property type="molecule type" value="Transcribed_RNA"/>
</dbReference>
<reference evidence="1" key="1">
    <citation type="submission" date="2021-01" db="EMBL/GenBank/DDBJ databases">
        <authorList>
            <person name="Corre E."/>
            <person name="Pelletier E."/>
            <person name="Niang G."/>
            <person name="Scheremetjew M."/>
            <person name="Finn R."/>
            <person name="Kale V."/>
            <person name="Holt S."/>
            <person name="Cochrane G."/>
            <person name="Meng A."/>
            <person name="Brown T."/>
            <person name="Cohen L."/>
        </authorList>
    </citation>
    <scope>NUCLEOTIDE SEQUENCE</scope>
    <source>
        <strain evidence="1">UTEX LB 2760</strain>
    </source>
</reference>
<organism evidence="1">
    <name type="scientific">Rhodosorus marinus</name>
    <dbReference type="NCBI Taxonomy" id="101924"/>
    <lineage>
        <taxon>Eukaryota</taxon>
        <taxon>Rhodophyta</taxon>
        <taxon>Stylonematophyceae</taxon>
        <taxon>Stylonematales</taxon>
        <taxon>Stylonemataceae</taxon>
        <taxon>Rhodosorus</taxon>
    </lineage>
</organism>
<evidence type="ECO:0008006" key="2">
    <source>
        <dbReference type="Google" id="ProtNLM"/>
    </source>
</evidence>
<name>A0A7S0G4V0_9RHOD</name>